<dbReference type="PROSITE" id="PS00018">
    <property type="entry name" value="EF_HAND_1"/>
    <property type="match status" value="3"/>
</dbReference>
<dbReference type="InterPro" id="IPR002048">
    <property type="entry name" value="EF_hand_dom"/>
</dbReference>
<dbReference type="SUPFAM" id="SSF47473">
    <property type="entry name" value="EF-hand"/>
    <property type="match status" value="1"/>
</dbReference>
<feature type="domain" description="EF-hand" evidence="8">
    <location>
        <begin position="235"/>
        <end position="270"/>
    </location>
</feature>
<dbReference type="EMBL" id="CAJNOG010000146">
    <property type="protein sequence ID" value="CAF1007525.1"/>
    <property type="molecule type" value="Genomic_DNA"/>
</dbReference>
<evidence type="ECO:0000256" key="6">
    <source>
        <dbReference type="ARBA" id="ARBA00023288"/>
    </source>
</evidence>
<evidence type="ECO:0000259" key="8">
    <source>
        <dbReference type="PROSITE" id="PS50222"/>
    </source>
</evidence>
<feature type="compositionally biased region" description="Low complexity" evidence="7">
    <location>
        <begin position="1"/>
        <end position="11"/>
    </location>
</feature>
<feature type="domain" description="EF-hand" evidence="8">
    <location>
        <begin position="190"/>
        <end position="225"/>
    </location>
</feature>
<dbReference type="InterPro" id="IPR011992">
    <property type="entry name" value="EF-hand-dom_pair"/>
</dbReference>
<dbReference type="PRINTS" id="PR00450">
    <property type="entry name" value="RECOVERIN"/>
</dbReference>
<keyword evidence="5" id="KW-0106">Calcium</keyword>
<dbReference type="GO" id="GO:0005509">
    <property type="term" value="F:calcium ion binding"/>
    <property type="evidence" value="ECO:0007669"/>
    <property type="project" value="InterPro"/>
</dbReference>
<dbReference type="SMART" id="SM00054">
    <property type="entry name" value="EFh"/>
    <property type="match status" value="3"/>
</dbReference>
<keyword evidence="3" id="KW-0479">Metal-binding</keyword>
<protein>
    <recommendedName>
        <fullName evidence="8">EF-hand domain-containing protein</fullName>
    </recommendedName>
</protein>
<name>A0A814HD94_9BILA</name>
<dbReference type="PANTHER" id="PTHR23055">
    <property type="entry name" value="CALCIUM BINDING PROTEINS"/>
    <property type="match status" value="1"/>
</dbReference>
<evidence type="ECO:0000256" key="5">
    <source>
        <dbReference type="ARBA" id="ARBA00022837"/>
    </source>
</evidence>
<dbReference type="AlphaFoldDB" id="A0A814HD94"/>
<dbReference type="Pfam" id="PF13499">
    <property type="entry name" value="EF-hand_7"/>
    <property type="match status" value="1"/>
</dbReference>
<keyword evidence="6" id="KW-0449">Lipoprotein</keyword>
<feature type="region of interest" description="Disordered" evidence="7">
    <location>
        <begin position="1"/>
        <end position="41"/>
    </location>
</feature>
<sequence>MATQATIAATTNNGTSEVRLREKKVTSKQNGNNRGGDILSLSTPSTASATIEASNDEAVISSKLRQSTFEQAFFFGLTVDDALNSTENILELFYNACKYNHIDLVKRCVEEKRLTAEEILQWHEKFFEDNPDGRLDRTEFRKLFRLFRQEPSERLEDISDHIFRAFDVDGNGSVEFGEFLLGFAICSRGDLRSRLDYAFECYDLDSNGYITEDEIGPVLQGMYTLLGIKHVEDYPPDVVAKDLMKKLDLSRDGRVTKDEFIHFLMKEGIYRNTVNPFH</sequence>
<organism evidence="9 10">
    <name type="scientific">Adineta steineri</name>
    <dbReference type="NCBI Taxonomy" id="433720"/>
    <lineage>
        <taxon>Eukaryota</taxon>
        <taxon>Metazoa</taxon>
        <taxon>Spiralia</taxon>
        <taxon>Gnathifera</taxon>
        <taxon>Rotifera</taxon>
        <taxon>Eurotatoria</taxon>
        <taxon>Bdelloidea</taxon>
        <taxon>Adinetida</taxon>
        <taxon>Adinetidae</taxon>
        <taxon>Adineta</taxon>
    </lineage>
</organism>
<proteinExistence type="inferred from homology"/>
<dbReference type="Proteomes" id="UP000663845">
    <property type="component" value="Unassembled WGS sequence"/>
</dbReference>
<evidence type="ECO:0000256" key="4">
    <source>
        <dbReference type="ARBA" id="ARBA00022737"/>
    </source>
</evidence>
<reference evidence="9" key="1">
    <citation type="submission" date="2021-02" db="EMBL/GenBank/DDBJ databases">
        <authorList>
            <person name="Nowell W R."/>
        </authorList>
    </citation>
    <scope>NUCLEOTIDE SEQUENCE</scope>
</reference>
<evidence type="ECO:0000256" key="2">
    <source>
        <dbReference type="ARBA" id="ARBA00022707"/>
    </source>
</evidence>
<keyword evidence="4" id="KW-0677">Repeat</keyword>
<dbReference type="InterPro" id="IPR028846">
    <property type="entry name" value="Recoverin"/>
</dbReference>
<dbReference type="PANTHER" id="PTHR23055:SF178">
    <property type="entry name" value="NEUROCALCIN HOMOLOG"/>
    <property type="match status" value="1"/>
</dbReference>
<dbReference type="CDD" id="cd00051">
    <property type="entry name" value="EFh"/>
    <property type="match status" value="2"/>
</dbReference>
<comment type="similarity">
    <text evidence="1">Belongs to the recoverin family.</text>
</comment>
<comment type="caution">
    <text evidence="9">The sequence shown here is derived from an EMBL/GenBank/DDBJ whole genome shotgun (WGS) entry which is preliminary data.</text>
</comment>
<dbReference type="PROSITE" id="PS50222">
    <property type="entry name" value="EF_HAND_2"/>
    <property type="match status" value="3"/>
</dbReference>
<evidence type="ECO:0000256" key="1">
    <source>
        <dbReference type="ARBA" id="ARBA00006049"/>
    </source>
</evidence>
<evidence type="ECO:0000313" key="9">
    <source>
        <dbReference type="EMBL" id="CAF1007525.1"/>
    </source>
</evidence>
<dbReference type="Pfam" id="PF13833">
    <property type="entry name" value="EF-hand_8"/>
    <property type="match status" value="1"/>
</dbReference>
<gene>
    <name evidence="9" type="ORF">JYZ213_LOCUS16343</name>
</gene>
<evidence type="ECO:0000313" key="10">
    <source>
        <dbReference type="Proteomes" id="UP000663845"/>
    </source>
</evidence>
<evidence type="ECO:0000256" key="7">
    <source>
        <dbReference type="SAM" id="MobiDB-lite"/>
    </source>
</evidence>
<keyword evidence="2" id="KW-0519">Myristate</keyword>
<dbReference type="Gene3D" id="1.10.238.10">
    <property type="entry name" value="EF-hand"/>
    <property type="match status" value="1"/>
</dbReference>
<evidence type="ECO:0000256" key="3">
    <source>
        <dbReference type="ARBA" id="ARBA00022723"/>
    </source>
</evidence>
<feature type="domain" description="EF-hand" evidence="8">
    <location>
        <begin position="154"/>
        <end position="189"/>
    </location>
</feature>
<dbReference type="InterPro" id="IPR018247">
    <property type="entry name" value="EF_Hand_1_Ca_BS"/>
</dbReference>
<dbReference type="FunFam" id="1.10.238.10:FF:000003">
    <property type="entry name" value="Calmodulin A"/>
    <property type="match status" value="1"/>
</dbReference>
<accession>A0A814HD94</accession>